<comment type="subcellular location">
    <subcellularLocation>
        <location evidence="7">Cytoplasm</location>
    </subcellularLocation>
</comment>
<dbReference type="InterPro" id="IPR001162">
    <property type="entry name" value="UvrC_RNase_H_dom"/>
</dbReference>
<dbReference type="FunFam" id="3.30.420.340:FF:000001">
    <property type="entry name" value="UvrABC system protein C"/>
    <property type="match status" value="1"/>
</dbReference>
<evidence type="ECO:0000313" key="11">
    <source>
        <dbReference type="EMBL" id="BAP54858.1"/>
    </source>
</evidence>
<dbReference type="SMART" id="SM00465">
    <property type="entry name" value="GIYc"/>
    <property type="match status" value="1"/>
</dbReference>
<dbReference type="GO" id="GO:0009381">
    <property type="term" value="F:excinuclease ABC activity"/>
    <property type="evidence" value="ECO:0007669"/>
    <property type="project" value="UniProtKB-UniRule"/>
</dbReference>
<dbReference type="NCBIfam" id="NF001824">
    <property type="entry name" value="PRK00558.1-5"/>
    <property type="match status" value="1"/>
</dbReference>
<dbReference type="AlphaFoldDB" id="A0A090ABB9"/>
<dbReference type="InterPro" id="IPR038476">
    <property type="entry name" value="UvrC_RNase_H_dom_sf"/>
</dbReference>
<comment type="similarity">
    <text evidence="7">Belongs to the UvrC family.</text>
</comment>
<dbReference type="InterPro" id="IPR001943">
    <property type="entry name" value="UVR_dom"/>
</dbReference>
<evidence type="ECO:0000313" key="12">
    <source>
        <dbReference type="Proteomes" id="UP000031623"/>
    </source>
</evidence>
<keyword evidence="4 7" id="KW-0267">Excision nuclease</keyword>
<protein>
    <recommendedName>
        <fullName evidence="7">UvrABC system protein C</fullName>
        <shortName evidence="7">Protein UvrC</shortName>
    </recommendedName>
    <alternativeName>
        <fullName evidence="7">Excinuclease ABC subunit C</fullName>
    </alternativeName>
</protein>
<dbReference type="Pfam" id="PF14520">
    <property type="entry name" value="HHH_5"/>
    <property type="match status" value="1"/>
</dbReference>
<feature type="domain" description="UVR" evidence="8">
    <location>
        <begin position="206"/>
        <end position="241"/>
    </location>
</feature>
<dbReference type="Proteomes" id="UP000031623">
    <property type="component" value="Chromosome"/>
</dbReference>
<dbReference type="GO" id="GO:0003677">
    <property type="term" value="F:DNA binding"/>
    <property type="evidence" value="ECO:0007669"/>
    <property type="project" value="UniProtKB-UniRule"/>
</dbReference>
<dbReference type="SUPFAM" id="SSF82771">
    <property type="entry name" value="GIY-YIG endonuclease"/>
    <property type="match status" value="1"/>
</dbReference>
<dbReference type="SUPFAM" id="SSF47781">
    <property type="entry name" value="RuvA domain 2-like"/>
    <property type="match status" value="1"/>
</dbReference>
<dbReference type="NCBIfam" id="TIGR00194">
    <property type="entry name" value="uvrC"/>
    <property type="match status" value="1"/>
</dbReference>
<dbReference type="SUPFAM" id="SSF46600">
    <property type="entry name" value="C-terminal UvrC-binding domain of UvrB"/>
    <property type="match status" value="1"/>
</dbReference>
<dbReference type="FunFam" id="3.40.1440.10:FF:000001">
    <property type="entry name" value="UvrABC system protein C"/>
    <property type="match status" value="1"/>
</dbReference>
<feature type="domain" description="GIY-YIG" evidence="9">
    <location>
        <begin position="19"/>
        <end position="97"/>
    </location>
</feature>
<dbReference type="EMBL" id="AP014633">
    <property type="protein sequence ID" value="BAP54858.1"/>
    <property type="molecule type" value="Genomic_DNA"/>
</dbReference>
<dbReference type="PANTHER" id="PTHR30562:SF1">
    <property type="entry name" value="UVRABC SYSTEM PROTEIN C"/>
    <property type="match status" value="1"/>
</dbReference>
<dbReference type="InterPro" id="IPR010994">
    <property type="entry name" value="RuvA_2-like"/>
</dbReference>
<comment type="function">
    <text evidence="7">The UvrABC repair system catalyzes the recognition and processing of DNA lesions. UvrC both incises the 5' and 3' sides of the lesion. The N-terminal half is responsible for the 3' incision and the C-terminal half is responsible for the 5' incision.</text>
</comment>
<dbReference type="Pfam" id="PF08459">
    <property type="entry name" value="UvrC_RNaseH_dom"/>
    <property type="match status" value="1"/>
</dbReference>
<dbReference type="KEGG" id="tig:THII_0561"/>
<dbReference type="Gene3D" id="1.10.150.20">
    <property type="entry name" value="5' to 3' exonuclease, C-terminal subdomain"/>
    <property type="match status" value="1"/>
</dbReference>
<dbReference type="STRING" id="40754.THII_0561"/>
<keyword evidence="2 7" id="KW-0227">DNA damage</keyword>
<dbReference type="InterPro" id="IPR003583">
    <property type="entry name" value="Hlx-hairpin-Hlx_DNA-bd_motif"/>
</dbReference>
<dbReference type="PANTHER" id="PTHR30562">
    <property type="entry name" value="UVRC/OXIDOREDUCTASE"/>
    <property type="match status" value="1"/>
</dbReference>
<keyword evidence="1 7" id="KW-0963">Cytoplasm</keyword>
<dbReference type="GO" id="GO:0009432">
    <property type="term" value="P:SOS response"/>
    <property type="evidence" value="ECO:0007669"/>
    <property type="project" value="UniProtKB-UniRule"/>
</dbReference>
<dbReference type="GO" id="GO:0006289">
    <property type="term" value="P:nucleotide-excision repair"/>
    <property type="evidence" value="ECO:0007669"/>
    <property type="project" value="UniProtKB-UniRule"/>
</dbReference>
<reference evidence="11 12" key="1">
    <citation type="journal article" date="2014" name="ISME J.">
        <title>Ecophysiology of Thioploca ingrica as revealed by the complete genome sequence supplemented with proteomic evidence.</title>
        <authorList>
            <person name="Kojima H."/>
            <person name="Ogura Y."/>
            <person name="Yamamoto N."/>
            <person name="Togashi T."/>
            <person name="Mori H."/>
            <person name="Watanabe T."/>
            <person name="Nemoto F."/>
            <person name="Kurokawa K."/>
            <person name="Hayashi T."/>
            <person name="Fukui M."/>
        </authorList>
    </citation>
    <scope>NUCLEOTIDE SEQUENCE [LARGE SCALE GENOMIC DNA]</scope>
</reference>
<dbReference type="HOGENOM" id="CLU_014841_3_0_6"/>
<dbReference type="PROSITE" id="PS50151">
    <property type="entry name" value="UVR"/>
    <property type="match status" value="1"/>
</dbReference>
<dbReference type="Gene3D" id="3.30.420.340">
    <property type="entry name" value="UvrC, RNAse H endonuclease domain"/>
    <property type="match status" value="1"/>
</dbReference>
<dbReference type="InterPro" id="IPR035901">
    <property type="entry name" value="GIY-YIG_endonuc_sf"/>
</dbReference>
<dbReference type="HAMAP" id="MF_00203">
    <property type="entry name" value="UvrC"/>
    <property type="match status" value="1"/>
</dbReference>
<organism evidence="11 12">
    <name type="scientific">Thioploca ingrica</name>
    <dbReference type="NCBI Taxonomy" id="40754"/>
    <lineage>
        <taxon>Bacteria</taxon>
        <taxon>Pseudomonadati</taxon>
        <taxon>Pseudomonadota</taxon>
        <taxon>Gammaproteobacteria</taxon>
        <taxon>Thiotrichales</taxon>
        <taxon>Thiotrichaceae</taxon>
        <taxon>Thioploca</taxon>
    </lineage>
</organism>
<dbReference type="Pfam" id="PF22920">
    <property type="entry name" value="UvrC_RNaseH"/>
    <property type="match status" value="1"/>
</dbReference>
<proteinExistence type="inferred from homology"/>
<gene>
    <name evidence="7" type="primary">uvrC</name>
    <name evidence="11" type="ORF">THII_0561</name>
</gene>
<evidence type="ECO:0000256" key="7">
    <source>
        <dbReference type="HAMAP-Rule" id="MF_00203"/>
    </source>
</evidence>
<feature type="domain" description="UvrC family homology region profile" evidence="10">
    <location>
        <begin position="256"/>
        <end position="482"/>
    </location>
</feature>
<keyword evidence="5 7" id="KW-0234">DNA repair</keyword>
<dbReference type="GO" id="GO:0009380">
    <property type="term" value="C:excinuclease repair complex"/>
    <property type="evidence" value="ECO:0007669"/>
    <property type="project" value="InterPro"/>
</dbReference>
<dbReference type="Pfam" id="PF01541">
    <property type="entry name" value="GIY-YIG"/>
    <property type="match status" value="1"/>
</dbReference>
<evidence type="ECO:0000256" key="3">
    <source>
        <dbReference type="ARBA" id="ARBA00022769"/>
    </source>
</evidence>
<dbReference type="InterPro" id="IPR000305">
    <property type="entry name" value="GIY-YIG_endonuc"/>
</dbReference>
<sequence length="610" mass="69369">MTASLASFDHQSFLAHLPHKPGVYCMLDQIGTLLYVGKAKDLKKRLASYFRLSLSSAKTQALVAQIDQIEVTVTSTEKEALILENTLIKAHQPHYNILLRDDKSYPFIYLSKHPFPRLSWHRGTQRAKGHYFGPYPHRHAVHETLNLLQKLFLLRSCRDNYYQNRSRPCLQYQIKRCSAPCVGLIEPAIYGEAVQNVIRFLKGKSQTIVTDLVEKMQLAAHSLEFEQAAKYRDQIQQLRQIQQQQCIITDEGHIDIVAGVIENKLACIQILTIRHGQSVGNQAFFPHIPSGDIEITSVAQILTAFLPQYYLQVQEIPDEIVLNNPITNMNLLAQVIGEQHGKPIDIHSRVRGMRARWLAMTLENARTYLRQHQPQQYRERLAALSKILHWEILPQRLECFDVSHSQGEATVAACVVFDAHGPCYKAYRRFNINNVTPGDDYAAMQQVLTRRYRALLLQPTLLPDIIFIDGGTGQVKIAQQVLAELQLNDILIIGIAKGIQRTPGLERLILPQEKTPLRLPKDSPALHLIQFIRDEAHRFAITAHRQRRAKIRRTSVLETIAGIGPKRRQRLLNYFGGLAGISQATVEDLMAVPGIDQSLAQKIYQLFKST</sequence>
<dbReference type="Gene3D" id="4.10.860.10">
    <property type="entry name" value="UVR domain"/>
    <property type="match status" value="1"/>
</dbReference>
<dbReference type="OrthoDB" id="9804933at2"/>
<dbReference type="CDD" id="cd10434">
    <property type="entry name" value="GIY-YIG_UvrC_Cho"/>
    <property type="match status" value="1"/>
</dbReference>
<dbReference type="SMART" id="SM00278">
    <property type="entry name" value="HhH1"/>
    <property type="match status" value="2"/>
</dbReference>
<dbReference type="InterPro" id="IPR004791">
    <property type="entry name" value="UvrC"/>
</dbReference>
<evidence type="ECO:0000259" key="9">
    <source>
        <dbReference type="PROSITE" id="PS50164"/>
    </source>
</evidence>
<evidence type="ECO:0000256" key="6">
    <source>
        <dbReference type="ARBA" id="ARBA00023236"/>
    </source>
</evidence>
<dbReference type="GO" id="GO:0005737">
    <property type="term" value="C:cytoplasm"/>
    <property type="evidence" value="ECO:0007669"/>
    <property type="project" value="UniProtKB-SubCell"/>
</dbReference>
<keyword evidence="6 7" id="KW-0742">SOS response</keyword>
<dbReference type="InterPro" id="IPR050066">
    <property type="entry name" value="UvrABC_protein_C"/>
</dbReference>
<evidence type="ECO:0000259" key="10">
    <source>
        <dbReference type="PROSITE" id="PS50165"/>
    </source>
</evidence>
<dbReference type="InterPro" id="IPR036876">
    <property type="entry name" value="UVR_dom_sf"/>
</dbReference>
<evidence type="ECO:0000259" key="8">
    <source>
        <dbReference type="PROSITE" id="PS50151"/>
    </source>
</evidence>
<dbReference type="Pfam" id="PF02151">
    <property type="entry name" value="UVR"/>
    <property type="match status" value="1"/>
</dbReference>
<dbReference type="PROSITE" id="PS50165">
    <property type="entry name" value="UVRC"/>
    <property type="match status" value="1"/>
</dbReference>
<keyword evidence="12" id="KW-1185">Reference proteome</keyword>
<evidence type="ECO:0000256" key="1">
    <source>
        <dbReference type="ARBA" id="ARBA00022490"/>
    </source>
</evidence>
<evidence type="ECO:0000256" key="5">
    <source>
        <dbReference type="ARBA" id="ARBA00023204"/>
    </source>
</evidence>
<dbReference type="InterPro" id="IPR047296">
    <property type="entry name" value="GIY-YIG_UvrC_Cho"/>
</dbReference>
<keyword evidence="3 7" id="KW-0228">DNA excision</keyword>
<accession>A0A090ABB9</accession>
<evidence type="ECO:0000256" key="4">
    <source>
        <dbReference type="ARBA" id="ARBA00022881"/>
    </source>
</evidence>
<evidence type="ECO:0000256" key="2">
    <source>
        <dbReference type="ARBA" id="ARBA00022763"/>
    </source>
</evidence>
<name>A0A090ABB9_9GAMM</name>
<comment type="subunit">
    <text evidence="7">Interacts with UvrB in an incision complex.</text>
</comment>
<dbReference type="Gene3D" id="3.40.1440.10">
    <property type="entry name" value="GIY-YIG endonuclease"/>
    <property type="match status" value="1"/>
</dbReference>
<dbReference type="PROSITE" id="PS50164">
    <property type="entry name" value="GIY_YIG"/>
    <property type="match status" value="1"/>
</dbReference>